<comment type="caution">
    <text evidence="2">The sequence shown here is derived from an EMBL/GenBank/DDBJ whole genome shotgun (WGS) entry which is preliminary data.</text>
</comment>
<organism evidence="2 3">
    <name type="scientific">Brachionus plicatilis</name>
    <name type="common">Marine rotifer</name>
    <name type="synonym">Brachionus muelleri</name>
    <dbReference type="NCBI Taxonomy" id="10195"/>
    <lineage>
        <taxon>Eukaryota</taxon>
        <taxon>Metazoa</taxon>
        <taxon>Spiralia</taxon>
        <taxon>Gnathifera</taxon>
        <taxon>Rotifera</taxon>
        <taxon>Eurotatoria</taxon>
        <taxon>Monogononta</taxon>
        <taxon>Pseudotrocha</taxon>
        <taxon>Ploima</taxon>
        <taxon>Brachionidae</taxon>
        <taxon>Brachionus</taxon>
    </lineage>
</organism>
<dbReference type="InterPro" id="IPR040357">
    <property type="entry name" value="Vma22/CCDC115"/>
</dbReference>
<dbReference type="PANTHER" id="PTHR31996">
    <property type="entry name" value="COILED-COIL DOMAIN-CONTAINING PROTEIN 115"/>
    <property type="match status" value="1"/>
</dbReference>
<dbReference type="EMBL" id="REGN01000523">
    <property type="protein sequence ID" value="RNA41307.1"/>
    <property type="molecule type" value="Genomic_DNA"/>
</dbReference>
<gene>
    <name evidence="2" type="ORF">BpHYR1_031586</name>
</gene>
<evidence type="ECO:0000256" key="1">
    <source>
        <dbReference type="ARBA" id="ARBA00093634"/>
    </source>
</evidence>
<evidence type="ECO:0000313" key="3">
    <source>
        <dbReference type="Proteomes" id="UP000276133"/>
    </source>
</evidence>
<dbReference type="AlphaFoldDB" id="A0A3M7T008"/>
<evidence type="ECO:0000313" key="2">
    <source>
        <dbReference type="EMBL" id="RNA41307.1"/>
    </source>
</evidence>
<dbReference type="STRING" id="10195.A0A3M7T008"/>
<protein>
    <recommendedName>
        <fullName evidence="1">Vacuolar ATPase assembly protein VMA22</fullName>
    </recommendedName>
</protein>
<proteinExistence type="predicted"/>
<keyword evidence="3" id="KW-1185">Reference proteome</keyword>
<name>A0A3M7T008_BRAPC</name>
<reference evidence="2 3" key="1">
    <citation type="journal article" date="2018" name="Sci. Rep.">
        <title>Genomic signatures of local adaptation to the degree of environmental predictability in rotifers.</title>
        <authorList>
            <person name="Franch-Gras L."/>
            <person name="Hahn C."/>
            <person name="Garcia-Roger E.M."/>
            <person name="Carmona M.J."/>
            <person name="Serra M."/>
            <person name="Gomez A."/>
        </authorList>
    </citation>
    <scope>NUCLEOTIDE SEQUENCE [LARGE SCALE GENOMIC DNA]</scope>
    <source>
        <strain evidence="2">HYR1</strain>
    </source>
</reference>
<dbReference type="GO" id="GO:0051082">
    <property type="term" value="F:unfolded protein binding"/>
    <property type="evidence" value="ECO:0007669"/>
    <property type="project" value="TreeGrafter"/>
</dbReference>
<dbReference type="PANTHER" id="PTHR31996:SF2">
    <property type="entry name" value="COILED-COIL DOMAIN-CONTAINING PROTEIN 115"/>
    <property type="match status" value="1"/>
</dbReference>
<sequence length="167" mass="18684">MENAHKLNEINQKLDKCACLYIESYQSLLTLRELLNKALDDGYLNLSKARSIVGCTSLSILQIPSELEAKVSIETNEKIDIVKTDDPSVDLEVPSIQFNLSVSNSDSKEIPLPSWFGVLTPLSLKTSQKSFCRSLNLATSICECQTRLNELGKVYQDLLSEKNKLMN</sequence>
<accession>A0A3M7T008</accession>
<dbReference type="Proteomes" id="UP000276133">
    <property type="component" value="Unassembled WGS sequence"/>
</dbReference>
<dbReference type="GO" id="GO:0070072">
    <property type="term" value="P:vacuolar proton-transporting V-type ATPase complex assembly"/>
    <property type="evidence" value="ECO:0007669"/>
    <property type="project" value="InterPro"/>
</dbReference>
<dbReference type="OrthoDB" id="408631at2759"/>